<gene>
    <name evidence="1" type="ORF">LEP1GSC047_3725</name>
</gene>
<comment type="caution">
    <text evidence="1">The sequence shown here is derived from an EMBL/GenBank/DDBJ whole genome shotgun (WGS) entry which is preliminary data.</text>
</comment>
<organism evidence="1 2">
    <name type="scientific">Leptospira inadai serovar Lyme str. 10</name>
    <dbReference type="NCBI Taxonomy" id="1049790"/>
    <lineage>
        <taxon>Bacteria</taxon>
        <taxon>Pseudomonadati</taxon>
        <taxon>Spirochaetota</taxon>
        <taxon>Spirochaetia</taxon>
        <taxon>Leptospirales</taxon>
        <taxon>Leptospiraceae</taxon>
        <taxon>Leptospira</taxon>
    </lineage>
</organism>
<evidence type="ECO:0000313" key="1">
    <source>
        <dbReference type="EMBL" id="EQA37567.1"/>
    </source>
</evidence>
<dbReference type="Proteomes" id="UP000018719">
    <property type="component" value="Unassembled WGS sequence"/>
</dbReference>
<protein>
    <submittedName>
        <fullName evidence="1">Uncharacterized protein</fullName>
    </submittedName>
</protein>
<dbReference type="STRING" id="1049790.LEP1GSC047_3725"/>
<name>V6HCW3_9LEPT</name>
<dbReference type="AlphaFoldDB" id="V6HCW3"/>
<dbReference type="EMBL" id="AHMM02000015">
    <property type="protein sequence ID" value="EQA37567.1"/>
    <property type="molecule type" value="Genomic_DNA"/>
</dbReference>
<proteinExistence type="predicted"/>
<evidence type="ECO:0000313" key="2">
    <source>
        <dbReference type="Proteomes" id="UP000018719"/>
    </source>
</evidence>
<reference evidence="1 2" key="1">
    <citation type="submission" date="2013-05" db="EMBL/GenBank/DDBJ databases">
        <authorList>
            <person name="Harkins D.M."/>
            <person name="Durkin A.S."/>
            <person name="Brinkac L.M."/>
            <person name="Haft D.H."/>
            <person name="Selengut J.D."/>
            <person name="Sanka R."/>
            <person name="DePew J."/>
            <person name="Purushe J."/>
            <person name="Hartskeerl R.A."/>
            <person name="Ahmed A."/>
            <person name="van der Linden H."/>
            <person name="Goris M.G.A."/>
            <person name="Vinetz J.M."/>
            <person name="Sutton G.G."/>
            <person name="Nierman W.C."/>
            <person name="Fouts D.E."/>
        </authorList>
    </citation>
    <scope>NUCLEOTIDE SEQUENCE [LARGE SCALE GENOMIC DNA]</scope>
    <source>
        <strain evidence="1 2">10</strain>
    </source>
</reference>
<accession>V6HCW3</accession>
<sequence>MKVRFTLLGRDCQAVPAFGMDPSFPNECSLCCSDIMALIQNKESQIL</sequence>